<dbReference type="PRINTS" id="PR00385">
    <property type="entry name" value="P450"/>
</dbReference>
<evidence type="ECO:0000256" key="9">
    <source>
        <dbReference type="RuleBase" id="RU000461"/>
    </source>
</evidence>
<evidence type="ECO:0000256" key="7">
    <source>
        <dbReference type="ARBA" id="ARBA00023033"/>
    </source>
</evidence>
<organism evidence="10 11">
    <name type="scientific">Nostoc punctiforme NIES-2108</name>
    <dbReference type="NCBI Taxonomy" id="1356359"/>
    <lineage>
        <taxon>Bacteria</taxon>
        <taxon>Bacillati</taxon>
        <taxon>Cyanobacteriota</taxon>
        <taxon>Cyanophyceae</taxon>
        <taxon>Nostocales</taxon>
        <taxon>Nostocaceae</taxon>
        <taxon>Nostoc</taxon>
    </lineage>
</organism>
<dbReference type="InterPro" id="IPR002403">
    <property type="entry name" value="Cyt_P450_E_grp-IV"/>
</dbReference>
<evidence type="ECO:0000313" key="10">
    <source>
        <dbReference type="EMBL" id="RCJ39469.1"/>
    </source>
</evidence>
<dbReference type="PRINTS" id="PR00465">
    <property type="entry name" value="EP450IV"/>
</dbReference>
<dbReference type="PANTHER" id="PTHR24286:SF24">
    <property type="entry name" value="LANOSTEROL 14-ALPHA DEMETHYLASE"/>
    <property type="match status" value="1"/>
</dbReference>
<protein>
    <submittedName>
        <fullName evidence="10">Cytochrome P450</fullName>
    </submittedName>
</protein>
<dbReference type="PROSITE" id="PS00086">
    <property type="entry name" value="CYTOCHROME_P450"/>
    <property type="match status" value="1"/>
</dbReference>
<dbReference type="PANTHER" id="PTHR24286">
    <property type="entry name" value="CYTOCHROME P450 26"/>
    <property type="match status" value="1"/>
</dbReference>
<evidence type="ECO:0000256" key="3">
    <source>
        <dbReference type="ARBA" id="ARBA00022617"/>
    </source>
</evidence>
<dbReference type="Pfam" id="PF00067">
    <property type="entry name" value="p450"/>
    <property type="match status" value="1"/>
</dbReference>
<comment type="cofactor">
    <cofactor evidence="1 8">
        <name>heme</name>
        <dbReference type="ChEBI" id="CHEBI:30413"/>
    </cofactor>
</comment>
<reference evidence="10 11" key="1">
    <citation type="submission" date="2016-04" db="EMBL/GenBank/DDBJ databases">
        <authorList>
            <person name="Evans L.H."/>
            <person name="Alamgir A."/>
            <person name="Owens N."/>
            <person name="Weber N.D."/>
            <person name="Virtaneva K."/>
            <person name="Barbian K."/>
            <person name="Babar A."/>
            <person name="Rosenke K."/>
        </authorList>
    </citation>
    <scope>NUCLEOTIDE SEQUENCE [LARGE SCALE GENOMIC DNA]</scope>
    <source>
        <strain evidence="10">NIES-2108</strain>
    </source>
</reference>
<keyword evidence="3 8" id="KW-0349">Heme</keyword>
<evidence type="ECO:0000256" key="6">
    <source>
        <dbReference type="ARBA" id="ARBA00023004"/>
    </source>
</evidence>
<dbReference type="GO" id="GO:0016125">
    <property type="term" value="P:sterol metabolic process"/>
    <property type="evidence" value="ECO:0007669"/>
    <property type="project" value="TreeGrafter"/>
</dbReference>
<accession>A0A367RU20</accession>
<dbReference type="SUPFAM" id="SSF48264">
    <property type="entry name" value="Cytochrome P450"/>
    <property type="match status" value="1"/>
</dbReference>
<evidence type="ECO:0000256" key="8">
    <source>
        <dbReference type="PIRSR" id="PIRSR602403-1"/>
    </source>
</evidence>
<dbReference type="Proteomes" id="UP000252085">
    <property type="component" value="Unassembled WGS sequence"/>
</dbReference>
<dbReference type="InterPro" id="IPR001128">
    <property type="entry name" value="Cyt_P450"/>
</dbReference>
<dbReference type="CDD" id="cd11044">
    <property type="entry name" value="CYP120A1_CYP26-like"/>
    <property type="match status" value="1"/>
</dbReference>
<evidence type="ECO:0000313" key="11">
    <source>
        <dbReference type="Proteomes" id="UP000252085"/>
    </source>
</evidence>
<feature type="binding site" description="axial binding residue" evidence="8">
    <location>
        <position position="392"/>
    </location>
    <ligand>
        <name>heme</name>
        <dbReference type="ChEBI" id="CHEBI:30413"/>
    </ligand>
    <ligandPart>
        <name>Fe</name>
        <dbReference type="ChEBI" id="CHEBI:18248"/>
    </ligandPart>
</feature>
<evidence type="ECO:0000256" key="2">
    <source>
        <dbReference type="ARBA" id="ARBA00010617"/>
    </source>
</evidence>
<name>A0A367RU20_NOSPU</name>
<evidence type="ECO:0000256" key="4">
    <source>
        <dbReference type="ARBA" id="ARBA00022723"/>
    </source>
</evidence>
<dbReference type="EMBL" id="LXQE01000096">
    <property type="protein sequence ID" value="RCJ39469.1"/>
    <property type="molecule type" value="Genomic_DNA"/>
</dbReference>
<dbReference type="GO" id="GO:0004497">
    <property type="term" value="F:monooxygenase activity"/>
    <property type="evidence" value="ECO:0007669"/>
    <property type="project" value="UniProtKB-KW"/>
</dbReference>
<keyword evidence="7 9" id="KW-0503">Monooxygenase</keyword>
<dbReference type="GO" id="GO:0005506">
    <property type="term" value="F:iron ion binding"/>
    <property type="evidence" value="ECO:0007669"/>
    <property type="project" value="InterPro"/>
</dbReference>
<keyword evidence="6 8" id="KW-0408">Iron</keyword>
<sequence length="454" mass="52081">MRQLKSAEEMPGSYGLPILGETLEIFRDLELYLWRRFQQHGSVFKTSVMGYKRAYLIGPDANRLVLVEQAENMSSRIGWYFLESTFGNNILLQDGEEHRLTRRLMYPAFHGKAIATYFDTIQNIVQDFLKDWGERGTIPLNSSFRQLTLMVATRLFLGSQNKTEVEQTSQWFTQLLDSSMAILKWNVPFTLYGRGQNARGKLVTFLREAIAQRIEQGNLEESKDVLGLLLAAVDEDGNKLSEAQVINEALLLLFAGHETTASLLTWVIFELGNHPEWRERLRQEQLAVVGNNPLNLSHLKQLPQLTNVLKEAERLYPPVYAYNRGVLKDIEYGGYRIPAGWFVTISPMLTHRLPELYTDPDRFDPDRFAPPREEDKKHPLALMGFGYGSHSCLGMEFAQMEMKIVLSTLLRHYDWTVKPDYSAIAPVRQPSKVKDTLQAYIEPLAIKHPLKSQT</sequence>
<comment type="caution">
    <text evidence="10">The sequence shown here is derived from an EMBL/GenBank/DDBJ whole genome shotgun (WGS) entry which is preliminary data.</text>
</comment>
<dbReference type="InterPro" id="IPR017972">
    <property type="entry name" value="Cyt_P450_CS"/>
</dbReference>
<dbReference type="InterPro" id="IPR036396">
    <property type="entry name" value="Cyt_P450_sf"/>
</dbReference>
<comment type="similarity">
    <text evidence="2 9">Belongs to the cytochrome P450 family.</text>
</comment>
<proteinExistence type="inferred from homology"/>
<keyword evidence="5 9" id="KW-0560">Oxidoreductase</keyword>
<dbReference type="AlphaFoldDB" id="A0A367RU20"/>
<evidence type="ECO:0000256" key="5">
    <source>
        <dbReference type="ARBA" id="ARBA00023002"/>
    </source>
</evidence>
<keyword evidence="4 8" id="KW-0479">Metal-binding</keyword>
<evidence type="ECO:0000256" key="1">
    <source>
        <dbReference type="ARBA" id="ARBA00001971"/>
    </source>
</evidence>
<dbReference type="Gene3D" id="1.10.630.10">
    <property type="entry name" value="Cytochrome P450"/>
    <property type="match status" value="1"/>
</dbReference>
<gene>
    <name evidence="10" type="ORF">A6769_06870</name>
</gene>
<dbReference type="GO" id="GO:0020037">
    <property type="term" value="F:heme binding"/>
    <property type="evidence" value="ECO:0007669"/>
    <property type="project" value="InterPro"/>
</dbReference>
<dbReference type="GO" id="GO:0016705">
    <property type="term" value="F:oxidoreductase activity, acting on paired donors, with incorporation or reduction of molecular oxygen"/>
    <property type="evidence" value="ECO:0007669"/>
    <property type="project" value="InterPro"/>
</dbReference>